<dbReference type="Gene3D" id="1.20.1740.10">
    <property type="entry name" value="Amino acid/polyamine transporter I"/>
    <property type="match status" value="1"/>
</dbReference>
<evidence type="ECO:0000313" key="6">
    <source>
        <dbReference type="EMBL" id="OAF63728.1"/>
    </source>
</evidence>
<comment type="caution">
    <text evidence="6">The sequence shown here is derived from an EMBL/GenBank/DDBJ whole genome shotgun (WGS) entry which is preliminary data.</text>
</comment>
<evidence type="ECO:0000256" key="2">
    <source>
        <dbReference type="ARBA" id="ARBA00022692"/>
    </source>
</evidence>
<dbReference type="OrthoDB" id="3257095at2759"/>
<dbReference type="EMBL" id="LWCA01002702">
    <property type="protein sequence ID" value="OAF63728.1"/>
    <property type="molecule type" value="Genomic_DNA"/>
</dbReference>
<feature type="transmembrane region" description="Helical" evidence="5">
    <location>
        <begin position="15"/>
        <end position="35"/>
    </location>
</feature>
<evidence type="ECO:0000256" key="1">
    <source>
        <dbReference type="ARBA" id="ARBA00004141"/>
    </source>
</evidence>
<evidence type="ECO:0000313" key="7">
    <source>
        <dbReference type="Proteomes" id="UP000078046"/>
    </source>
</evidence>
<feature type="transmembrane region" description="Helical" evidence="5">
    <location>
        <begin position="47"/>
        <end position="69"/>
    </location>
</feature>
<reference evidence="6 7" key="1">
    <citation type="submission" date="2016-04" db="EMBL/GenBank/DDBJ databases">
        <title>The genome of Intoshia linei affirms orthonectids as highly simplified spiralians.</title>
        <authorList>
            <person name="Mikhailov K.V."/>
            <person name="Slusarev G.S."/>
            <person name="Nikitin M.A."/>
            <person name="Logacheva M.D."/>
            <person name="Penin A."/>
            <person name="Aleoshin V."/>
            <person name="Panchin Y.V."/>
        </authorList>
    </citation>
    <scope>NUCLEOTIDE SEQUENCE [LARGE SCALE GENOMIC DNA]</scope>
    <source>
        <strain evidence="6">Intl2013</strain>
        <tissue evidence="6">Whole animal</tissue>
    </source>
</reference>
<protein>
    <recommendedName>
        <fullName evidence="8">Amino acid permease/ SLC12A domain-containing protein</fullName>
    </recommendedName>
</protein>
<keyword evidence="2 5" id="KW-0812">Transmembrane</keyword>
<dbReference type="InterPro" id="IPR002293">
    <property type="entry name" value="AA/rel_permease1"/>
</dbReference>
<dbReference type="AlphaFoldDB" id="A0A177ANY3"/>
<dbReference type="GO" id="GO:0016020">
    <property type="term" value="C:membrane"/>
    <property type="evidence" value="ECO:0007669"/>
    <property type="project" value="UniProtKB-SubCell"/>
</dbReference>
<dbReference type="Proteomes" id="UP000078046">
    <property type="component" value="Unassembled WGS sequence"/>
</dbReference>
<gene>
    <name evidence="6" type="ORF">A3Q56_08569</name>
</gene>
<dbReference type="GO" id="GO:0015179">
    <property type="term" value="F:L-amino acid transmembrane transporter activity"/>
    <property type="evidence" value="ECO:0007669"/>
    <property type="project" value="TreeGrafter"/>
</dbReference>
<proteinExistence type="predicted"/>
<comment type="subcellular location">
    <subcellularLocation>
        <location evidence="1">Membrane</location>
        <topology evidence="1">Multi-pass membrane protein</topology>
    </subcellularLocation>
</comment>
<keyword evidence="3 5" id="KW-1133">Transmembrane helix</keyword>
<evidence type="ECO:0008006" key="8">
    <source>
        <dbReference type="Google" id="ProtNLM"/>
    </source>
</evidence>
<accession>A0A177ANY3</accession>
<dbReference type="PANTHER" id="PTHR11785:SF528">
    <property type="entry name" value="AMINO ACID TRANSPORTER PROTEIN JHI-21"/>
    <property type="match status" value="1"/>
</dbReference>
<keyword evidence="7" id="KW-1185">Reference proteome</keyword>
<keyword evidence="4 5" id="KW-0472">Membrane</keyword>
<dbReference type="InterPro" id="IPR050598">
    <property type="entry name" value="AminoAcid_Transporter"/>
</dbReference>
<dbReference type="PANTHER" id="PTHR11785">
    <property type="entry name" value="AMINO ACID TRANSPORTER"/>
    <property type="match status" value="1"/>
</dbReference>
<name>A0A177ANY3_9BILA</name>
<organism evidence="6 7">
    <name type="scientific">Intoshia linei</name>
    <dbReference type="NCBI Taxonomy" id="1819745"/>
    <lineage>
        <taxon>Eukaryota</taxon>
        <taxon>Metazoa</taxon>
        <taxon>Spiralia</taxon>
        <taxon>Lophotrochozoa</taxon>
        <taxon>Mesozoa</taxon>
        <taxon>Orthonectida</taxon>
        <taxon>Rhopaluridae</taxon>
        <taxon>Intoshia</taxon>
    </lineage>
</organism>
<evidence type="ECO:0000256" key="3">
    <source>
        <dbReference type="ARBA" id="ARBA00022989"/>
    </source>
</evidence>
<evidence type="ECO:0000256" key="5">
    <source>
        <dbReference type="SAM" id="Phobius"/>
    </source>
</evidence>
<sequence length="109" mass="11924">MNNSTTSSENDSKKLGLWASVFMIMGCIIGSGIFITPKSIVSSVNSVGMSIVIWIISGVLSILGALLYAELSIIMPYSGGDIYYAKKMFGDPFGFIQLWVTLTVYIYLY</sequence>
<evidence type="ECO:0000256" key="4">
    <source>
        <dbReference type="ARBA" id="ARBA00023136"/>
    </source>
</evidence>
<feature type="transmembrane region" description="Helical" evidence="5">
    <location>
        <begin position="89"/>
        <end position="108"/>
    </location>
</feature>
<dbReference type="Pfam" id="PF13520">
    <property type="entry name" value="AA_permease_2"/>
    <property type="match status" value="1"/>
</dbReference>